<dbReference type="SMART" id="SM00464">
    <property type="entry name" value="LON"/>
    <property type="match status" value="1"/>
</dbReference>
<keyword evidence="3" id="KW-1185">Reference proteome</keyword>
<sequence>MRTTVPLFPLGTVLVPGLVLPLHVFEQRYRVLVADLLAAAETEQHFGVVAIRSGFEVGDGAARALHPVGTLAELTDVDALPDGRYDVQTVGTRRFRLLSVDDDSGRPDAAVPYLRGEVEVLDEPVGDTADLLAGSVRAAFERYRATLRGADSVLPRDPSFLSYTVAANMLLDLADKQRLLEAADTSARLRLALRLLAREDVLLRLLRAVPATDAVRRVPGLN</sequence>
<accession>A0ABV7WL96</accession>
<dbReference type="EMBL" id="JBHRWW010000020">
    <property type="protein sequence ID" value="MFC3690310.1"/>
    <property type="molecule type" value="Genomic_DNA"/>
</dbReference>
<dbReference type="PROSITE" id="PS51787">
    <property type="entry name" value="LON_N"/>
    <property type="match status" value="1"/>
</dbReference>
<evidence type="ECO:0000259" key="1">
    <source>
        <dbReference type="PROSITE" id="PS51787"/>
    </source>
</evidence>
<reference evidence="3" key="1">
    <citation type="journal article" date="2019" name="Int. J. Syst. Evol. Microbiol.">
        <title>The Global Catalogue of Microorganisms (GCM) 10K type strain sequencing project: providing services to taxonomists for standard genome sequencing and annotation.</title>
        <authorList>
            <consortium name="The Broad Institute Genomics Platform"/>
            <consortium name="The Broad Institute Genome Sequencing Center for Infectious Disease"/>
            <person name="Wu L."/>
            <person name="Ma J."/>
        </authorList>
    </citation>
    <scope>NUCLEOTIDE SEQUENCE [LARGE SCALE GENOMIC DNA]</scope>
    <source>
        <strain evidence="3">NCAIM B.02333</strain>
    </source>
</reference>
<evidence type="ECO:0000313" key="2">
    <source>
        <dbReference type="EMBL" id="MFC3690310.1"/>
    </source>
</evidence>
<dbReference type="PANTHER" id="PTHR46732:SF8">
    <property type="entry name" value="ATP-DEPENDENT PROTEASE LA (LON) DOMAIN PROTEIN"/>
    <property type="match status" value="1"/>
</dbReference>
<dbReference type="InterPro" id="IPR003111">
    <property type="entry name" value="Lon_prtase_N"/>
</dbReference>
<feature type="domain" description="Lon N-terminal" evidence="1">
    <location>
        <begin position="2"/>
        <end position="200"/>
    </location>
</feature>
<protein>
    <submittedName>
        <fullName evidence="2">LON peptidase substrate-binding domain-containing protein</fullName>
    </submittedName>
</protein>
<dbReference type="Proteomes" id="UP001595685">
    <property type="component" value="Unassembled WGS sequence"/>
</dbReference>
<dbReference type="Pfam" id="PF02190">
    <property type="entry name" value="LON_substr_bdg"/>
    <property type="match status" value="1"/>
</dbReference>
<dbReference type="RefSeq" id="WP_340294789.1">
    <property type="nucleotide sequence ID" value="NZ_JBBEOI010000182.1"/>
</dbReference>
<proteinExistence type="predicted"/>
<name>A0ABV7WL96_9MICO</name>
<dbReference type="InterPro" id="IPR046336">
    <property type="entry name" value="Lon_prtase_N_sf"/>
</dbReference>
<dbReference type="SUPFAM" id="SSF88697">
    <property type="entry name" value="PUA domain-like"/>
    <property type="match status" value="1"/>
</dbReference>
<dbReference type="PANTHER" id="PTHR46732">
    <property type="entry name" value="ATP-DEPENDENT PROTEASE LA (LON) DOMAIN PROTEIN"/>
    <property type="match status" value="1"/>
</dbReference>
<dbReference type="Gene3D" id="1.20.58.1480">
    <property type="match status" value="1"/>
</dbReference>
<gene>
    <name evidence="2" type="ORF">ACFOLH_18335</name>
</gene>
<organism evidence="2 3">
    <name type="scientific">Aquipuribacter hungaricus</name>
    <dbReference type="NCBI Taxonomy" id="545624"/>
    <lineage>
        <taxon>Bacteria</taxon>
        <taxon>Bacillati</taxon>
        <taxon>Actinomycetota</taxon>
        <taxon>Actinomycetes</taxon>
        <taxon>Micrococcales</taxon>
        <taxon>Intrasporangiaceae</taxon>
        <taxon>Aquipuribacter</taxon>
    </lineage>
</organism>
<dbReference type="InterPro" id="IPR015947">
    <property type="entry name" value="PUA-like_sf"/>
</dbReference>
<comment type="caution">
    <text evidence="2">The sequence shown here is derived from an EMBL/GenBank/DDBJ whole genome shotgun (WGS) entry which is preliminary data.</text>
</comment>
<dbReference type="Gene3D" id="2.30.130.40">
    <property type="entry name" value="LON domain-like"/>
    <property type="match status" value="1"/>
</dbReference>
<evidence type="ECO:0000313" key="3">
    <source>
        <dbReference type="Proteomes" id="UP001595685"/>
    </source>
</evidence>